<reference evidence="1 2" key="1">
    <citation type="submission" date="2024-11" db="EMBL/GenBank/DDBJ databases">
        <title>Chromosome-level genome assembly of Eucalyptus globulus Labill. provides insights into its genome evolution.</title>
        <authorList>
            <person name="Li X."/>
        </authorList>
    </citation>
    <scope>NUCLEOTIDE SEQUENCE [LARGE SCALE GENOMIC DNA]</scope>
    <source>
        <strain evidence="1">CL2024</strain>
        <tissue evidence="1">Fresh tender leaves</tissue>
    </source>
</reference>
<proteinExistence type="predicted"/>
<dbReference type="EMBL" id="JBJKBG010000008">
    <property type="protein sequence ID" value="KAL3724933.1"/>
    <property type="molecule type" value="Genomic_DNA"/>
</dbReference>
<sequence>MLATPLSEGFVGLSSSMPLLAIRCCRREERRPVVDARGRGGDAVAEFFCLSCQLVHKALLPEAKAKRCFFSRGWVLTMGKEGELHMLKNPMSCRDHIIQLPNLNKFLAIQNSRLLRTGCFVILNRGGIILRFDADGPTPLEAQVVFKMPRGLLGREPDVSSAISDRISIVGVTTGTTNA</sequence>
<evidence type="ECO:0000313" key="2">
    <source>
        <dbReference type="Proteomes" id="UP001634007"/>
    </source>
</evidence>
<dbReference type="Proteomes" id="UP001634007">
    <property type="component" value="Unassembled WGS sequence"/>
</dbReference>
<accession>A0ABD3JD65</accession>
<comment type="caution">
    <text evidence="1">The sequence shown here is derived from an EMBL/GenBank/DDBJ whole genome shotgun (WGS) entry which is preliminary data.</text>
</comment>
<name>A0ABD3JD65_EUCGL</name>
<evidence type="ECO:0000313" key="1">
    <source>
        <dbReference type="EMBL" id="KAL3724933.1"/>
    </source>
</evidence>
<keyword evidence="2" id="KW-1185">Reference proteome</keyword>
<gene>
    <name evidence="1" type="ORF">ACJRO7_030010</name>
</gene>
<organism evidence="1 2">
    <name type="scientific">Eucalyptus globulus</name>
    <name type="common">Tasmanian blue gum</name>
    <dbReference type="NCBI Taxonomy" id="34317"/>
    <lineage>
        <taxon>Eukaryota</taxon>
        <taxon>Viridiplantae</taxon>
        <taxon>Streptophyta</taxon>
        <taxon>Embryophyta</taxon>
        <taxon>Tracheophyta</taxon>
        <taxon>Spermatophyta</taxon>
        <taxon>Magnoliopsida</taxon>
        <taxon>eudicotyledons</taxon>
        <taxon>Gunneridae</taxon>
        <taxon>Pentapetalae</taxon>
        <taxon>rosids</taxon>
        <taxon>malvids</taxon>
        <taxon>Myrtales</taxon>
        <taxon>Myrtaceae</taxon>
        <taxon>Myrtoideae</taxon>
        <taxon>Eucalypteae</taxon>
        <taxon>Eucalyptus</taxon>
    </lineage>
</organism>
<dbReference type="AlphaFoldDB" id="A0ABD3JD65"/>
<protein>
    <submittedName>
        <fullName evidence="1">Uncharacterized protein</fullName>
    </submittedName>
</protein>